<keyword evidence="8" id="KW-1185">Reference proteome</keyword>
<dbReference type="PANTHER" id="PTHR30480:SF13">
    <property type="entry name" value="BETA-HEXOSAMINIDASE"/>
    <property type="match status" value="1"/>
</dbReference>
<dbReference type="OrthoDB" id="9805821at2"/>
<accession>A0A2G5PFQ6</accession>
<evidence type="ECO:0000256" key="1">
    <source>
        <dbReference type="ARBA" id="ARBA00001231"/>
    </source>
</evidence>
<dbReference type="GO" id="GO:0005975">
    <property type="term" value="P:carbohydrate metabolic process"/>
    <property type="evidence" value="ECO:0007669"/>
    <property type="project" value="InterPro"/>
</dbReference>
<dbReference type="Pfam" id="PF00933">
    <property type="entry name" value="Glyco_hydro_3"/>
    <property type="match status" value="1"/>
</dbReference>
<dbReference type="PANTHER" id="PTHR30480">
    <property type="entry name" value="BETA-HEXOSAMINIDASE-RELATED"/>
    <property type="match status" value="1"/>
</dbReference>
<dbReference type="EC" id="3.2.1.52" evidence="3"/>
<organism evidence="7 8">
    <name type="scientific">Mycolicibacterium brumae</name>
    <dbReference type="NCBI Taxonomy" id="85968"/>
    <lineage>
        <taxon>Bacteria</taxon>
        <taxon>Bacillati</taxon>
        <taxon>Actinomycetota</taxon>
        <taxon>Actinomycetes</taxon>
        <taxon>Mycobacteriales</taxon>
        <taxon>Mycobacteriaceae</taxon>
        <taxon>Mycolicibacterium</taxon>
    </lineage>
</organism>
<dbReference type="InterPro" id="IPR050226">
    <property type="entry name" value="NagZ_Beta-hexosaminidase"/>
</dbReference>
<keyword evidence="4" id="KW-0378">Hydrolase</keyword>
<protein>
    <recommendedName>
        <fullName evidence="3">beta-N-acetylhexosaminidase</fullName>
        <ecNumber evidence="3">3.2.1.52</ecNumber>
    </recommendedName>
</protein>
<dbReference type="SUPFAM" id="SSF51445">
    <property type="entry name" value="(Trans)glycosidases"/>
    <property type="match status" value="1"/>
</dbReference>
<dbReference type="InterPro" id="IPR001764">
    <property type="entry name" value="Glyco_hydro_3_N"/>
</dbReference>
<evidence type="ECO:0000256" key="5">
    <source>
        <dbReference type="ARBA" id="ARBA00023295"/>
    </source>
</evidence>
<comment type="catalytic activity">
    <reaction evidence="1">
        <text>Hydrolysis of terminal non-reducing N-acetyl-D-hexosamine residues in N-acetyl-beta-D-hexosaminides.</text>
        <dbReference type="EC" id="3.2.1.52"/>
    </reaction>
</comment>
<proteinExistence type="inferred from homology"/>
<keyword evidence="5" id="KW-0326">Glycosidase</keyword>
<dbReference type="RefSeq" id="WP_090588807.1">
    <property type="nucleotide sequence ID" value="NZ_CP104302.1"/>
</dbReference>
<dbReference type="InterPro" id="IPR036962">
    <property type="entry name" value="Glyco_hydro_3_N_sf"/>
</dbReference>
<dbReference type="Proteomes" id="UP000230551">
    <property type="component" value="Unassembled WGS sequence"/>
</dbReference>
<comment type="similarity">
    <text evidence="2">Belongs to the glycosyl hydrolase 3 family.</text>
</comment>
<evidence type="ECO:0000256" key="3">
    <source>
        <dbReference type="ARBA" id="ARBA00012663"/>
    </source>
</evidence>
<dbReference type="GO" id="GO:0009254">
    <property type="term" value="P:peptidoglycan turnover"/>
    <property type="evidence" value="ECO:0007669"/>
    <property type="project" value="TreeGrafter"/>
</dbReference>
<dbReference type="InterPro" id="IPR017853">
    <property type="entry name" value="GH"/>
</dbReference>
<reference evidence="7 8" key="1">
    <citation type="journal article" date="2017" name="Infect. Genet. Evol.">
        <title>The new phylogeny of the genus Mycobacterium: The old and the news.</title>
        <authorList>
            <person name="Tortoli E."/>
            <person name="Fedrizzi T."/>
            <person name="Meehan C.J."/>
            <person name="Trovato A."/>
            <person name="Grottola A."/>
            <person name="Giacobazzi E."/>
            <person name="Serpini G.F."/>
            <person name="Tagliazucchi S."/>
            <person name="Fabio A."/>
            <person name="Bettua C."/>
            <person name="Bertorelli R."/>
            <person name="Frascaro F."/>
            <person name="De Sanctis V."/>
            <person name="Pecorari M."/>
            <person name="Jousson O."/>
            <person name="Segata N."/>
            <person name="Cirillo D.M."/>
        </authorList>
    </citation>
    <scope>NUCLEOTIDE SEQUENCE [LARGE SCALE GENOMIC DNA]</scope>
    <source>
        <strain evidence="7 8">CIP1034565</strain>
    </source>
</reference>
<dbReference type="STRING" id="85968.GCA_900073015_01953"/>
<sequence>MPTLFDAVKRARKSLRPATVALSFLAVLVLTVAVVVGLQSRSPRTSAPVAAADPAPQSADVRPAANTVGNVPQAPMCDAMPLREQLAQLLMVGVTGAADARAVVTNHKVGGIFIGSWTDLSMLGGPLAEIKAAAGATGLAVSTDEEGGRVSRLKSVIGVQPSARELAATKTPEEVRAIAADRARKMSGLGITIDFAPVLDITAGDADGAIGDRSFGADPNTVIEYAGAYAAGLRDGGLLPVFKHFPGHGRASGDSHTGGVTTPPLSELEATDLAPYRALIPSGPAAVMIGHMNVPGLTNGEQASLSPAAYALLRQMGFGGVAFTDDISSMQAISDQYGVPEAALKALQAGADVALWVTTAEVPAVLDRLEAAVNSGELSSAQVDAAVRRVVAMKGGHLPC</sequence>
<dbReference type="Gene3D" id="3.20.20.300">
    <property type="entry name" value="Glycoside hydrolase, family 3, N-terminal domain"/>
    <property type="match status" value="1"/>
</dbReference>
<evidence type="ECO:0000313" key="7">
    <source>
        <dbReference type="EMBL" id="PIB77145.1"/>
    </source>
</evidence>
<dbReference type="GO" id="GO:0004563">
    <property type="term" value="F:beta-N-acetylhexosaminidase activity"/>
    <property type="evidence" value="ECO:0007669"/>
    <property type="project" value="UniProtKB-EC"/>
</dbReference>
<dbReference type="EMBL" id="PDCN02000002">
    <property type="protein sequence ID" value="PIB77145.1"/>
    <property type="molecule type" value="Genomic_DNA"/>
</dbReference>
<gene>
    <name evidence="7" type="ORF">CQY22_002505</name>
</gene>
<comment type="caution">
    <text evidence="7">The sequence shown here is derived from an EMBL/GenBank/DDBJ whole genome shotgun (WGS) entry which is preliminary data.</text>
</comment>
<dbReference type="AlphaFoldDB" id="A0A2G5PFQ6"/>
<name>A0A2G5PFQ6_9MYCO</name>
<evidence type="ECO:0000256" key="2">
    <source>
        <dbReference type="ARBA" id="ARBA00005336"/>
    </source>
</evidence>
<evidence type="ECO:0000313" key="8">
    <source>
        <dbReference type="Proteomes" id="UP000230551"/>
    </source>
</evidence>
<evidence type="ECO:0000259" key="6">
    <source>
        <dbReference type="Pfam" id="PF00933"/>
    </source>
</evidence>
<feature type="domain" description="Glycoside hydrolase family 3 N-terminal" evidence="6">
    <location>
        <begin position="82"/>
        <end position="391"/>
    </location>
</feature>
<evidence type="ECO:0000256" key="4">
    <source>
        <dbReference type="ARBA" id="ARBA00022801"/>
    </source>
</evidence>